<evidence type="ECO:0000313" key="1">
    <source>
        <dbReference type="EMBL" id="GAA3053467.1"/>
    </source>
</evidence>
<reference evidence="2" key="1">
    <citation type="journal article" date="2019" name="Int. J. Syst. Evol. Microbiol.">
        <title>The Global Catalogue of Microorganisms (GCM) 10K type strain sequencing project: providing services to taxonomists for standard genome sequencing and annotation.</title>
        <authorList>
            <consortium name="The Broad Institute Genomics Platform"/>
            <consortium name="The Broad Institute Genome Sequencing Center for Infectious Disease"/>
            <person name="Wu L."/>
            <person name="Ma J."/>
        </authorList>
    </citation>
    <scope>NUCLEOTIDE SEQUENCE [LARGE SCALE GENOMIC DNA]</scope>
    <source>
        <strain evidence="2">JCM 9091</strain>
    </source>
</reference>
<comment type="caution">
    <text evidence="1">The sequence shown here is derived from an EMBL/GenBank/DDBJ whole genome shotgun (WGS) entry which is preliminary data.</text>
</comment>
<protein>
    <submittedName>
        <fullName evidence="1">Uncharacterized protein</fullName>
    </submittedName>
</protein>
<sequence length="117" mass="12303">MGTGADEYEMGMGSSWGLQRCTASLHEVRAGRTETFIGGAARCYRRFGPGWYGARVGSLCGFGDGPGTGVCSLRVHLRRGAVRGRGNRLRTRSGTDIALPAVTLLGSKPSNELGAGR</sequence>
<keyword evidence="2" id="KW-1185">Reference proteome</keyword>
<evidence type="ECO:0000313" key="2">
    <source>
        <dbReference type="Proteomes" id="UP001501532"/>
    </source>
</evidence>
<proteinExistence type="predicted"/>
<accession>A0ABP6LNS9</accession>
<name>A0ABP6LNS9_9ACTN</name>
<gene>
    <name evidence="1" type="ORF">GCM10010448_40880</name>
</gene>
<dbReference type="EMBL" id="BAAAUF010000038">
    <property type="protein sequence ID" value="GAA3053467.1"/>
    <property type="molecule type" value="Genomic_DNA"/>
</dbReference>
<organism evidence="1 2">
    <name type="scientific">Streptomyces glomeratus</name>
    <dbReference type="NCBI Taxonomy" id="284452"/>
    <lineage>
        <taxon>Bacteria</taxon>
        <taxon>Bacillati</taxon>
        <taxon>Actinomycetota</taxon>
        <taxon>Actinomycetes</taxon>
        <taxon>Kitasatosporales</taxon>
        <taxon>Streptomycetaceae</taxon>
        <taxon>Streptomyces</taxon>
    </lineage>
</organism>
<dbReference type="Proteomes" id="UP001501532">
    <property type="component" value="Unassembled WGS sequence"/>
</dbReference>